<comment type="subcellular location">
    <subcellularLocation>
        <location evidence="1 10">Cell membrane</location>
        <topology evidence="1 10">Multi-pass membrane protein</topology>
    </subcellularLocation>
</comment>
<feature type="transmembrane region" description="Helical" evidence="10">
    <location>
        <begin position="73"/>
        <end position="93"/>
    </location>
</feature>
<organism evidence="11 12">
    <name type="scientific">Polistes dominula</name>
    <name type="common">European paper wasp</name>
    <name type="synonym">Vespa dominula</name>
    <dbReference type="NCBI Taxonomy" id="743375"/>
    <lineage>
        <taxon>Eukaryota</taxon>
        <taxon>Metazoa</taxon>
        <taxon>Ecdysozoa</taxon>
        <taxon>Arthropoda</taxon>
        <taxon>Hexapoda</taxon>
        <taxon>Insecta</taxon>
        <taxon>Pterygota</taxon>
        <taxon>Neoptera</taxon>
        <taxon>Endopterygota</taxon>
        <taxon>Hymenoptera</taxon>
        <taxon>Apocrita</taxon>
        <taxon>Aculeata</taxon>
        <taxon>Vespoidea</taxon>
        <taxon>Vespidae</taxon>
        <taxon>Polistinae</taxon>
        <taxon>Polistini</taxon>
        <taxon>Polistes</taxon>
    </lineage>
</organism>
<keyword evidence="4 10" id="KW-0812">Transmembrane</keyword>
<gene>
    <name evidence="12" type="primary">LOC107073260</name>
</gene>
<keyword evidence="6 10" id="KW-1133">Transmembrane helix</keyword>
<evidence type="ECO:0000313" key="11">
    <source>
        <dbReference type="Proteomes" id="UP000694924"/>
    </source>
</evidence>
<feature type="non-terminal residue" evidence="12">
    <location>
        <position position="1"/>
    </location>
</feature>
<feature type="transmembrane region" description="Helical" evidence="10">
    <location>
        <begin position="128"/>
        <end position="157"/>
    </location>
</feature>
<dbReference type="Pfam" id="PF02949">
    <property type="entry name" value="7tm_6"/>
    <property type="match status" value="1"/>
</dbReference>
<evidence type="ECO:0000256" key="4">
    <source>
        <dbReference type="ARBA" id="ARBA00022692"/>
    </source>
</evidence>
<evidence type="ECO:0000256" key="3">
    <source>
        <dbReference type="ARBA" id="ARBA00022606"/>
    </source>
</evidence>
<sequence>LYKLFTTKTIGQSTILLIQRVISLIIFNVTYSVGYFRFVTIQLLIVRFKLDHEKISDPDEMDILKKYTNQSKFFVYALMCRFFFDINCFLIVYPPVLNAFLYSIGILEVNQLTLPLTENNIDHVGMMYFCMLIGQSVTVLMTIVVGSITLSMFLVFIQHACCQCSIIILKIRQPFQSNQISEKKPKFFSTLTEEYNWIVDIVNRHRISIEFIKMLRNISNATYLIVMLLATIVIVVNFLCILKFSIFSKTLKDKLECIIYVTGSIFTVYITFYLGQTLLNHSNAVFEELCNVPFYTLSVNSQKLLLLMIARSRKPSFLSIGNMFVSSHEVFASLLRKALSFAMVFYSVQ</sequence>
<dbReference type="RefSeq" id="XP_015189309.1">
    <property type="nucleotide sequence ID" value="XM_015333823.1"/>
</dbReference>
<feature type="transmembrane region" description="Helical" evidence="10">
    <location>
        <begin position="223"/>
        <end position="245"/>
    </location>
</feature>
<proteinExistence type="inferred from homology"/>
<dbReference type="PANTHER" id="PTHR21137:SF35">
    <property type="entry name" value="ODORANT RECEPTOR 19A-RELATED"/>
    <property type="match status" value="1"/>
</dbReference>
<keyword evidence="11" id="KW-1185">Reference proteome</keyword>
<evidence type="ECO:0000256" key="2">
    <source>
        <dbReference type="ARBA" id="ARBA00022475"/>
    </source>
</evidence>
<protein>
    <recommendedName>
        <fullName evidence="10">Odorant receptor</fullName>
    </recommendedName>
</protein>
<evidence type="ECO:0000256" key="9">
    <source>
        <dbReference type="ARBA" id="ARBA00023224"/>
    </source>
</evidence>
<dbReference type="PANTHER" id="PTHR21137">
    <property type="entry name" value="ODORANT RECEPTOR"/>
    <property type="match status" value="1"/>
</dbReference>
<feature type="transmembrane region" description="Helical" evidence="10">
    <location>
        <begin position="20"/>
        <end position="46"/>
    </location>
</feature>
<dbReference type="Proteomes" id="UP000694924">
    <property type="component" value="Unplaced"/>
</dbReference>
<evidence type="ECO:0000256" key="7">
    <source>
        <dbReference type="ARBA" id="ARBA00023136"/>
    </source>
</evidence>
<comment type="caution">
    <text evidence="10">Lacks conserved residue(s) required for the propagation of feature annotation.</text>
</comment>
<keyword evidence="5 10" id="KW-0552">Olfaction</keyword>
<dbReference type="InterPro" id="IPR004117">
    <property type="entry name" value="7tm6_olfct_rcpt"/>
</dbReference>
<evidence type="ECO:0000256" key="1">
    <source>
        <dbReference type="ARBA" id="ARBA00004651"/>
    </source>
</evidence>
<reference evidence="12" key="1">
    <citation type="submission" date="2025-08" db="UniProtKB">
        <authorList>
            <consortium name="RefSeq"/>
        </authorList>
    </citation>
    <scope>IDENTIFICATION</scope>
    <source>
        <tissue evidence="12">Whole body</tissue>
    </source>
</reference>
<evidence type="ECO:0000256" key="5">
    <source>
        <dbReference type="ARBA" id="ARBA00022725"/>
    </source>
</evidence>
<evidence type="ECO:0000256" key="6">
    <source>
        <dbReference type="ARBA" id="ARBA00022989"/>
    </source>
</evidence>
<accession>A0ABM1JA21</accession>
<evidence type="ECO:0000313" key="12">
    <source>
        <dbReference type="RefSeq" id="XP_015189309.1"/>
    </source>
</evidence>
<keyword evidence="7 10" id="KW-0472">Membrane</keyword>
<feature type="transmembrane region" description="Helical" evidence="10">
    <location>
        <begin position="257"/>
        <end position="274"/>
    </location>
</feature>
<dbReference type="GeneID" id="107073260"/>
<evidence type="ECO:0000256" key="8">
    <source>
        <dbReference type="ARBA" id="ARBA00023170"/>
    </source>
</evidence>
<comment type="similarity">
    <text evidence="10">Belongs to the insect chemoreceptor superfamily. Heteromeric odorant receptor channel (TC 1.A.69) family.</text>
</comment>
<keyword evidence="2" id="KW-1003">Cell membrane</keyword>
<keyword evidence="9 10" id="KW-0807">Transducer</keyword>
<keyword evidence="3 10" id="KW-0716">Sensory transduction</keyword>
<keyword evidence="8 10" id="KW-0675">Receptor</keyword>
<name>A0ABM1JA21_POLDO</name>
<evidence type="ECO:0000256" key="10">
    <source>
        <dbReference type="RuleBase" id="RU351113"/>
    </source>
</evidence>